<name>A0A162QSE2_9CRUS</name>
<dbReference type="OrthoDB" id="6747351at2759"/>
<dbReference type="AlphaFoldDB" id="A0A162QSE2"/>
<organism evidence="2 3">
    <name type="scientific">Daphnia magna</name>
    <dbReference type="NCBI Taxonomy" id="35525"/>
    <lineage>
        <taxon>Eukaryota</taxon>
        <taxon>Metazoa</taxon>
        <taxon>Ecdysozoa</taxon>
        <taxon>Arthropoda</taxon>
        <taxon>Crustacea</taxon>
        <taxon>Branchiopoda</taxon>
        <taxon>Diplostraca</taxon>
        <taxon>Cladocera</taxon>
        <taxon>Anomopoda</taxon>
        <taxon>Daphniidae</taxon>
        <taxon>Daphnia</taxon>
    </lineage>
</organism>
<evidence type="ECO:0000313" key="3">
    <source>
        <dbReference type="Proteomes" id="UP000076858"/>
    </source>
</evidence>
<proteinExistence type="predicted"/>
<reference evidence="2 3" key="1">
    <citation type="submission" date="2016-03" db="EMBL/GenBank/DDBJ databases">
        <title>EvidentialGene: Evidence-directed Construction of Genes on Genomes.</title>
        <authorList>
            <person name="Gilbert D.G."/>
            <person name="Choi J.-H."/>
            <person name="Mockaitis K."/>
            <person name="Colbourne J."/>
            <person name="Pfrender M."/>
        </authorList>
    </citation>
    <scope>NUCLEOTIDE SEQUENCE [LARGE SCALE GENOMIC DNA]</scope>
    <source>
        <strain evidence="2 3">Xinb3</strain>
        <tissue evidence="2">Complete organism</tissue>
    </source>
</reference>
<evidence type="ECO:0008006" key="4">
    <source>
        <dbReference type="Google" id="ProtNLM"/>
    </source>
</evidence>
<dbReference type="Proteomes" id="UP000076858">
    <property type="component" value="Unassembled WGS sequence"/>
</dbReference>
<protein>
    <recommendedName>
        <fullName evidence="4">DUF4806 domain-containing protein</fullName>
    </recommendedName>
</protein>
<feature type="region of interest" description="Disordered" evidence="1">
    <location>
        <begin position="131"/>
        <end position="158"/>
    </location>
</feature>
<dbReference type="EMBL" id="LRGB01000301">
    <property type="protein sequence ID" value="KZS19915.1"/>
    <property type="molecule type" value="Genomic_DNA"/>
</dbReference>
<feature type="compositionally biased region" description="Polar residues" evidence="1">
    <location>
        <begin position="132"/>
        <end position="149"/>
    </location>
</feature>
<evidence type="ECO:0000313" key="2">
    <source>
        <dbReference type="EMBL" id="KZS19915.1"/>
    </source>
</evidence>
<accession>A0A162QSE2</accession>
<dbReference type="PANTHER" id="PTHR34153">
    <property type="entry name" value="SI:CH211-262H13.3-RELATED-RELATED"/>
    <property type="match status" value="1"/>
</dbReference>
<sequence>MTTFLIVKFTDESKENEVVPSTWFYGGKCSLPSKNHRQLAKAGPILKMSWKRHDCKIVSSHGKLRYLKSLIMLSGICQESDDIAISQDMFQPAGTDSAESESGMDEESGVTAAINAGLLTQPAARTVCGPMTESSQMTSYGDRSTSQPEQAAPKKQMPLSLHQKRLSFERQVLRHFSNQNCYLRVMAREIADIKAEQRDLRRLWLSKQSSGSIDRNNGEYRHPVFQKHVSLPLKTKEDFHHFEEELLKPDVERLRSFFEKHVEDTVRRIWREVMSNELMQAYTWSGTPKPNSGKEKGLAVKGSRLLYAVTEAVKHGEFGNTSIPRIEQISIRKAVDRLKNSSQKK</sequence>
<dbReference type="PANTHER" id="PTHR34153:SF2">
    <property type="entry name" value="SI:CH211-262H13.3-RELATED"/>
    <property type="match status" value="1"/>
</dbReference>
<comment type="caution">
    <text evidence="2">The sequence shown here is derived from an EMBL/GenBank/DDBJ whole genome shotgun (WGS) entry which is preliminary data.</text>
</comment>
<evidence type="ECO:0000256" key="1">
    <source>
        <dbReference type="SAM" id="MobiDB-lite"/>
    </source>
</evidence>
<keyword evidence="3" id="KW-1185">Reference proteome</keyword>
<gene>
    <name evidence="2" type="ORF">APZ42_013531</name>
</gene>